<accession>A0ABT3R3C5</accession>
<comment type="subcellular location">
    <subcellularLocation>
        <location evidence="1">Cell inner membrane</location>
        <topology evidence="1">Multi-pass membrane protein</topology>
    </subcellularLocation>
</comment>
<evidence type="ECO:0000256" key="1">
    <source>
        <dbReference type="ARBA" id="ARBA00004429"/>
    </source>
</evidence>
<feature type="transmembrane region" description="Helical" evidence="10">
    <location>
        <begin position="424"/>
        <end position="445"/>
    </location>
</feature>
<evidence type="ECO:0000256" key="8">
    <source>
        <dbReference type="ARBA" id="ARBA00023136"/>
    </source>
</evidence>
<dbReference type="EMBL" id="JAPEVI010000003">
    <property type="protein sequence ID" value="MCX2723759.1"/>
    <property type="molecule type" value="Genomic_DNA"/>
</dbReference>
<protein>
    <recommendedName>
        <fullName evidence="3">Multidrug export protein MepA</fullName>
    </recommendedName>
</protein>
<keyword evidence="6 10" id="KW-0812">Transmembrane</keyword>
<reference evidence="11 12" key="1">
    <citation type="journal article" date="2016" name="Int. J. Syst. Evol. Microbiol.">
        <title>Labrenzia salina sp. nov., isolated from the rhizosphere of the halophyte Arthrocnemum macrostachyum.</title>
        <authorList>
            <person name="Camacho M."/>
            <person name="Redondo-Gomez S."/>
            <person name="Rodriguez-Llorente I."/>
            <person name="Rohde M."/>
            <person name="Sproer C."/>
            <person name="Schumann P."/>
            <person name="Klenk H.P."/>
            <person name="Montero-Calasanz M.D.C."/>
        </authorList>
    </citation>
    <scope>NUCLEOTIDE SEQUENCE [LARGE SCALE GENOMIC DNA]</scope>
    <source>
        <strain evidence="11 12">DSM 29163</strain>
    </source>
</reference>
<evidence type="ECO:0000256" key="7">
    <source>
        <dbReference type="ARBA" id="ARBA00022989"/>
    </source>
</evidence>
<feature type="transmembrane region" description="Helical" evidence="10">
    <location>
        <begin position="199"/>
        <end position="222"/>
    </location>
</feature>
<dbReference type="PANTHER" id="PTHR43823:SF3">
    <property type="entry name" value="MULTIDRUG EXPORT PROTEIN MEPA"/>
    <property type="match status" value="1"/>
</dbReference>
<dbReference type="PIRSF" id="PIRSF006603">
    <property type="entry name" value="DinF"/>
    <property type="match status" value="1"/>
</dbReference>
<feature type="transmembrane region" description="Helical" evidence="10">
    <location>
        <begin position="61"/>
        <end position="83"/>
    </location>
</feature>
<name>A0ABT3R3C5_9HYPH</name>
<evidence type="ECO:0000256" key="2">
    <source>
        <dbReference type="ARBA" id="ARBA00008417"/>
    </source>
</evidence>
<keyword evidence="8 10" id="KW-0472">Membrane</keyword>
<evidence type="ECO:0000256" key="5">
    <source>
        <dbReference type="ARBA" id="ARBA00022475"/>
    </source>
</evidence>
<dbReference type="InterPro" id="IPR051327">
    <property type="entry name" value="MATE_MepA_subfamily"/>
</dbReference>
<feature type="transmembrane region" description="Helical" evidence="10">
    <location>
        <begin position="95"/>
        <end position="119"/>
    </location>
</feature>
<feature type="transmembrane region" description="Helical" evidence="10">
    <location>
        <begin position="243"/>
        <end position="268"/>
    </location>
</feature>
<gene>
    <name evidence="11" type="ORF">ON753_15505</name>
</gene>
<comment type="similarity">
    <text evidence="2">Belongs to the multi antimicrobial extrusion (MATE) (TC 2.A.66.1) family. MepA subfamily.</text>
</comment>
<dbReference type="InterPro" id="IPR002528">
    <property type="entry name" value="MATE_fam"/>
</dbReference>
<feature type="transmembrane region" description="Helical" evidence="10">
    <location>
        <begin position="27"/>
        <end position="49"/>
    </location>
</feature>
<evidence type="ECO:0000256" key="3">
    <source>
        <dbReference type="ARBA" id="ARBA00022106"/>
    </source>
</evidence>
<feature type="transmembrane region" description="Helical" evidence="10">
    <location>
        <begin position="396"/>
        <end position="418"/>
    </location>
</feature>
<dbReference type="Pfam" id="PF01554">
    <property type="entry name" value="MatE"/>
    <property type="match status" value="2"/>
</dbReference>
<dbReference type="InterPro" id="IPR045070">
    <property type="entry name" value="MATE_MepA-like"/>
</dbReference>
<dbReference type="PANTHER" id="PTHR43823">
    <property type="entry name" value="SPORULATION PROTEIN YKVU"/>
    <property type="match status" value="1"/>
</dbReference>
<comment type="caution">
    <text evidence="11">The sequence shown here is derived from an EMBL/GenBank/DDBJ whole genome shotgun (WGS) entry which is preliminary data.</text>
</comment>
<keyword evidence="7 10" id="KW-1133">Transmembrane helix</keyword>
<evidence type="ECO:0000256" key="4">
    <source>
        <dbReference type="ARBA" id="ARBA00022448"/>
    </source>
</evidence>
<keyword evidence="9" id="KW-0046">Antibiotic resistance</keyword>
<evidence type="ECO:0000313" key="12">
    <source>
        <dbReference type="Proteomes" id="UP001300261"/>
    </source>
</evidence>
<evidence type="ECO:0000256" key="6">
    <source>
        <dbReference type="ARBA" id="ARBA00022692"/>
    </source>
</evidence>
<dbReference type="Proteomes" id="UP001300261">
    <property type="component" value="Unassembled WGS sequence"/>
</dbReference>
<sequence>MSSDTSRANAYISGALLPTLFKTALPIIFVMSMNGLLTVVDAIFLGTFVGPDALSAVTLMFPAYMLLAALAVLVSSGMSSILARHLGGGRASDAGAVFAGAHGLALCLSALAMVLFWIFGRQVTLAAAEGAVSVAEMAYTYLSITVTFSPLLFVLSINADALRNEGRVTLMAALSLFVSLANIACNYVLIVILDLGVAGSAYGTVLAQTLAFTALLAFRLTGKTLLRPNALTPFSLTSNWPSILSLGTPQSLSFIGIALGSAATFTMLQRIGADGYETTVAAFGIITRIMTFAYLPLLGLAQALQSMIGNNFGALLYQRSDNTVRLGLAVAFVYCAGVQAVLSVFARPIGLLFVDDTAVAGEVARILPSIIAMYFMAGPLFIVATYFQSIGDAKRAVLLSLAKPYVFFIPLVITLPAFVGERGIWLASPSGETLLLVLTLAVLAITARSSPARWGLFRAAAAG</sequence>
<feature type="transmembrane region" description="Helical" evidence="10">
    <location>
        <begin position="366"/>
        <end position="387"/>
    </location>
</feature>
<dbReference type="InterPro" id="IPR048279">
    <property type="entry name" value="MdtK-like"/>
</dbReference>
<feature type="transmembrane region" description="Helical" evidence="10">
    <location>
        <begin position="170"/>
        <end position="193"/>
    </location>
</feature>
<keyword evidence="12" id="KW-1185">Reference proteome</keyword>
<dbReference type="CDD" id="cd13143">
    <property type="entry name" value="MATE_MepA_like"/>
    <property type="match status" value="1"/>
</dbReference>
<evidence type="ECO:0000313" key="11">
    <source>
        <dbReference type="EMBL" id="MCX2723759.1"/>
    </source>
</evidence>
<organism evidence="11 12">
    <name type="scientific">Roseibium salinum</name>
    <dbReference type="NCBI Taxonomy" id="1604349"/>
    <lineage>
        <taxon>Bacteria</taxon>
        <taxon>Pseudomonadati</taxon>
        <taxon>Pseudomonadota</taxon>
        <taxon>Alphaproteobacteria</taxon>
        <taxon>Hyphomicrobiales</taxon>
        <taxon>Stappiaceae</taxon>
        <taxon>Roseibium</taxon>
    </lineage>
</organism>
<keyword evidence="5" id="KW-1003">Cell membrane</keyword>
<feature type="transmembrane region" description="Helical" evidence="10">
    <location>
        <begin position="280"/>
        <end position="304"/>
    </location>
</feature>
<keyword evidence="4" id="KW-0813">Transport</keyword>
<evidence type="ECO:0000256" key="10">
    <source>
        <dbReference type="SAM" id="Phobius"/>
    </source>
</evidence>
<dbReference type="RefSeq" id="WP_265963525.1">
    <property type="nucleotide sequence ID" value="NZ_JAPEVI010000003.1"/>
</dbReference>
<proteinExistence type="inferred from homology"/>
<feature type="transmembrane region" description="Helical" evidence="10">
    <location>
        <begin position="139"/>
        <end position="158"/>
    </location>
</feature>
<feature type="transmembrane region" description="Helical" evidence="10">
    <location>
        <begin position="324"/>
        <end position="346"/>
    </location>
</feature>
<evidence type="ECO:0000256" key="9">
    <source>
        <dbReference type="ARBA" id="ARBA00023251"/>
    </source>
</evidence>